<feature type="domain" description="6-phosphogluconate dehydrogenase NADP-binding" evidence="4">
    <location>
        <begin position="3"/>
        <end position="172"/>
    </location>
</feature>
<dbReference type="Gene3D" id="1.10.1040.10">
    <property type="entry name" value="N-(1-d-carboxylethyl)-l-norvaline Dehydrogenase, domain 2"/>
    <property type="match status" value="1"/>
</dbReference>
<dbReference type="InterPro" id="IPR002204">
    <property type="entry name" value="3-OH-isobutyrate_DH-rel_CS"/>
</dbReference>
<dbReference type="InterPro" id="IPR008927">
    <property type="entry name" value="6-PGluconate_DH-like_C_sf"/>
</dbReference>
<dbReference type="SUPFAM" id="SSF51735">
    <property type="entry name" value="NAD(P)-binding Rossmann-fold domains"/>
    <property type="match status" value="1"/>
</dbReference>
<keyword evidence="1" id="KW-0560">Oxidoreductase</keyword>
<evidence type="ECO:0000256" key="1">
    <source>
        <dbReference type="ARBA" id="ARBA00023002"/>
    </source>
</evidence>
<reference evidence="6 7" key="1">
    <citation type="submission" date="2014-12" db="EMBL/GenBank/DDBJ databases">
        <title>Genome assembly of Enhygromyxa salina DSM 15201.</title>
        <authorList>
            <person name="Sharma G."/>
            <person name="Subramanian S."/>
        </authorList>
    </citation>
    <scope>NUCLEOTIDE SEQUENCE [LARGE SCALE GENOMIC DNA]</scope>
    <source>
        <strain evidence="6 7">DSM 15201</strain>
    </source>
</reference>
<dbReference type="Proteomes" id="UP000031599">
    <property type="component" value="Unassembled WGS sequence"/>
</dbReference>
<accession>A0A0C2CXM7</accession>
<dbReference type="EMBL" id="JMCC02000125">
    <property type="protein sequence ID" value="KIG12582.1"/>
    <property type="molecule type" value="Genomic_DNA"/>
</dbReference>
<dbReference type="GO" id="GO:0016616">
    <property type="term" value="F:oxidoreductase activity, acting on the CH-OH group of donors, NAD or NADP as acceptor"/>
    <property type="evidence" value="ECO:0007669"/>
    <property type="project" value="TreeGrafter"/>
</dbReference>
<dbReference type="SUPFAM" id="SSF48179">
    <property type="entry name" value="6-phosphogluconate dehydrogenase C-terminal domain-like"/>
    <property type="match status" value="1"/>
</dbReference>
<evidence type="ECO:0000313" key="7">
    <source>
        <dbReference type="Proteomes" id="UP000031599"/>
    </source>
</evidence>
<evidence type="ECO:0000256" key="2">
    <source>
        <dbReference type="ARBA" id="ARBA00023027"/>
    </source>
</evidence>
<dbReference type="InterPro" id="IPR006115">
    <property type="entry name" value="6PGDH_NADP-bd"/>
</dbReference>
<keyword evidence="2" id="KW-0520">NAD</keyword>
<dbReference type="GO" id="GO:0050661">
    <property type="term" value="F:NADP binding"/>
    <property type="evidence" value="ECO:0007669"/>
    <property type="project" value="InterPro"/>
</dbReference>
<proteinExistence type="predicted"/>
<dbReference type="PROSITE" id="PS00895">
    <property type="entry name" value="3_HYDROXYISOBUT_DH"/>
    <property type="match status" value="1"/>
</dbReference>
<organism evidence="6 7">
    <name type="scientific">Enhygromyxa salina</name>
    <dbReference type="NCBI Taxonomy" id="215803"/>
    <lineage>
        <taxon>Bacteria</taxon>
        <taxon>Pseudomonadati</taxon>
        <taxon>Myxococcota</taxon>
        <taxon>Polyangia</taxon>
        <taxon>Nannocystales</taxon>
        <taxon>Nannocystaceae</taxon>
        <taxon>Enhygromyxa</taxon>
    </lineage>
</organism>
<comment type="caution">
    <text evidence="6">The sequence shown here is derived from an EMBL/GenBank/DDBJ whole genome shotgun (WGS) entry which is preliminary data.</text>
</comment>
<dbReference type="GO" id="GO:0051287">
    <property type="term" value="F:NAD binding"/>
    <property type="evidence" value="ECO:0007669"/>
    <property type="project" value="InterPro"/>
</dbReference>
<protein>
    <submittedName>
        <fullName evidence="6">2-hydroxy-3-oxopropionate reductase</fullName>
    </submittedName>
</protein>
<name>A0A0C2CXM7_9BACT</name>
<evidence type="ECO:0000259" key="4">
    <source>
        <dbReference type="Pfam" id="PF03446"/>
    </source>
</evidence>
<sequence length="314" mass="33278">MSSIAFLGLGTMGAGMVRNLVAAGREVIVWNRTRARAQAVVDELAANAGPAAPPCEIAAHPIEAARAAETVILCVSGDEAVHELVFGAQGILPGLSKGDLLIDCGTTSQALTRSLELACAERRVGCLDAPITGSKLGAAGGRLTFMVGGPTPLFERAVPLFEIMGRHHVHVGERVGQGQAAKYCLNMAQAVMLQGLLEGYTLAKLLDVPVAKMAEIYEHSAAQSGIGGFKTPYLQAGDYAPHFRLDLMHKDLHLALEEAERRRVPLATASTVRGIYDQAVAEGLGPQDFLAVATLLERWARLELRDPGESTPRS</sequence>
<dbReference type="RefSeq" id="WP_052557466.1">
    <property type="nucleotide sequence ID" value="NZ_JMCC02000125.1"/>
</dbReference>
<dbReference type="GO" id="GO:0016054">
    <property type="term" value="P:organic acid catabolic process"/>
    <property type="evidence" value="ECO:0007669"/>
    <property type="project" value="UniProtKB-ARBA"/>
</dbReference>
<dbReference type="Pfam" id="PF03446">
    <property type="entry name" value="NAD_binding_2"/>
    <property type="match status" value="1"/>
</dbReference>
<evidence type="ECO:0000259" key="5">
    <source>
        <dbReference type="Pfam" id="PF14833"/>
    </source>
</evidence>
<evidence type="ECO:0000256" key="3">
    <source>
        <dbReference type="PIRSR" id="PIRSR000103-1"/>
    </source>
</evidence>
<gene>
    <name evidence="6" type="ORF">DB30_01245</name>
</gene>
<dbReference type="PANTHER" id="PTHR22981">
    <property type="entry name" value="3-HYDROXYISOBUTYRATE DEHYDROGENASE-RELATED"/>
    <property type="match status" value="1"/>
</dbReference>
<feature type="domain" description="3-hydroxyisobutyrate dehydrogenase-like NAD-binding" evidence="5">
    <location>
        <begin position="176"/>
        <end position="295"/>
    </location>
</feature>
<dbReference type="PANTHER" id="PTHR22981:SF80">
    <property type="entry name" value="BLR4309 PROTEIN"/>
    <property type="match status" value="1"/>
</dbReference>
<dbReference type="InterPro" id="IPR029154">
    <property type="entry name" value="HIBADH-like_NADP-bd"/>
</dbReference>
<dbReference type="InterPro" id="IPR036291">
    <property type="entry name" value="NAD(P)-bd_dom_sf"/>
</dbReference>
<dbReference type="InterPro" id="IPR015815">
    <property type="entry name" value="HIBADH-related"/>
</dbReference>
<dbReference type="Pfam" id="PF14833">
    <property type="entry name" value="NAD_binding_11"/>
    <property type="match status" value="1"/>
</dbReference>
<feature type="active site" evidence="3">
    <location>
        <position position="182"/>
    </location>
</feature>
<evidence type="ECO:0000313" key="6">
    <source>
        <dbReference type="EMBL" id="KIG12582.1"/>
    </source>
</evidence>
<dbReference type="Gene3D" id="3.40.50.720">
    <property type="entry name" value="NAD(P)-binding Rossmann-like Domain"/>
    <property type="match status" value="1"/>
</dbReference>
<dbReference type="AlphaFoldDB" id="A0A0C2CXM7"/>
<dbReference type="PIRSF" id="PIRSF000103">
    <property type="entry name" value="HIBADH"/>
    <property type="match status" value="1"/>
</dbReference>
<dbReference type="InterPro" id="IPR013328">
    <property type="entry name" value="6PGD_dom2"/>
</dbReference>